<name>A0AA97H0H3_9FIRM</name>
<organism evidence="1 2">
    <name type="scientific">Caproicibacterium argilliputei</name>
    <dbReference type="NCBI Taxonomy" id="3030016"/>
    <lineage>
        <taxon>Bacteria</taxon>
        <taxon>Bacillati</taxon>
        <taxon>Bacillota</taxon>
        <taxon>Clostridia</taxon>
        <taxon>Eubacteriales</taxon>
        <taxon>Oscillospiraceae</taxon>
        <taxon>Caproicibacterium</taxon>
    </lineage>
</organism>
<evidence type="ECO:0000313" key="1">
    <source>
        <dbReference type="EMBL" id="WOC31531.1"/>
    </source>
</evidence>
<dbReference type="RefSeq" id="WP_275846449.1">
    <property type="nucleotide sequence ID" value="NZ_CP135996.1"/>
</dbReference>
<protein>
    <recommendedName>
        <fullName evidence="3">Type II toxin-antitoxin system HicA family toxin</fullName>
    </recommendedName>
</protein>
<dbReference type="EMBL" id="CP135996">
    <property type="protein sequence ID" value="WOC31531.1"/>
    <property type="molecule type" value="Genomic_DNA"/>
</dbReference>
<sequence>MSREEKLMIKVLRGTQDANITFSELQRLLSSLGFQFRVKGDHHLLACQCG</sequence>
<dbReference type="AlphaFoldDB" id="A0AA97H0H3"/>
<evidence type="ECO:0000313" key="2">
    <source>
        <dbReference type="Proteomes" id="UP001300604"/>
    </source>
</evidence>
<keyword evidence="2" id="KW-1185">Reference proteome</keyword>
<dbReference type="Proteomes" id="UP001300604">
    <property type="component" value="Chromosome"/>
</dbReference>
<accession>A0AA97H0H3</accession>
<reference evidence="2" key="3">
    <citation type="submission" date="2024-06" db="EMBL/GenBank/DDBJ databases">
        <authorList>
            <person name="Zeng C."/>
        </authorList>
    </citation>
    <scope>NUCLEOTIDE SEQUENCE [LARGE SCALE GENOMIC DNA]</scope>
    <source>
        <strain evidence="2">ZCY20-5</strain>
    </source>
</reference>
<dbReference type="KEGG" id="carl:PXC00_09945"/>
<reference evidence="1 2" key="2">
    <citation type="submission" date="2024-06" db="EMBL/GenBank/DDBJ databases">
        <title>Caproicibacterium argilliputei sp. nov, a novel caproic acid producing anaerobic bacterium isolated from pit mud.</title>
        <authorList>
            <person name="Xia S."/>
        </authorList>
    </citation>
    <scope>NUCLEOTIDE SEQUENCE [LARGE SCALE GENOMIC DNA]</scope>
    <source>
        <strain evidence="1 2">ZCY20-5</strain>
    </source>
</reference>
<proteinExistence type="predicted"/>
<gene>
    <name evidence="1" type="ORF">PXC00_09945</name>
</gene>
<reference evidence="2" key="1">
    <citation type="submission" date="2024-06" db="EMBL/GenBank/DDBJ databases">
        <title>Caproicibacterium argilliputei sp. nov, a novel caproic acid producing anaerobic bacterium isolated from pit mud.</title>
        <authorList>
            <person name="Zeng C."/>
        </authorList>
    </citation>
    <scope>NUCLEOTIDE SEQUENCE [LARGE SCALE GENOMIC DNA]</scope>
    <source>
        <strain evidence="2">ZCY20-5</strain>
    </source>
</reference>
<evidence type="ECO:0008006" key="3">
    <source>
        <dbReference type="Google" id="ProtNLM"/>
    </source>
</evidence>